<evidence type="ECO:0000313" key="4">
    <source>
        <dbReference type="Proteomes" id="UP000807716"/>
    </source>
</evidence>
<dbReference type="OrthoDB" id="37537at2759"/>
<organism evidence="3 4">
    <name type="scientific">Actinomortierella ambigua</name>
    <dbReference type="NCBI Taxonomy" id="1343610"/>
    <lineage>
        <taxon>Eukaryota</taxon>
        <taxon>Fungi</taxon>
        <taxon>Fungi incertae sedis</taxon>
        <taxon>Mucoromycota</taxon>
        <taxon>Mortierellomycotina</taxon>
        <taxon>Mortierellomycetes</taxon>
        <taxon>Mortierellales</taxon>
        <taxon>Mortierellaceae</taxon>
        <taxon>Actinomortierella</taxon>
    </lineage>
</organism>
<protein>
    <recommendedName>
        <fullName evidence="2">NADP-dependent oxidoreductase domain-containing protein</fullName>
    </recommendedName>
</protein>
<dbReference type="Proteomes" id="UP000807716">
    <property type="component" value="Unassembled WGS sequence"/>
</dbReference>
<dbReference type="PANTHER" id="PTHR43364">
    <property type="entry name" value="NADH-SPECIFIC METHYLGLYOXAL REDUCTASE-RELATED"/>
    <property type="match status" value="1"/>
</dbReference>
<dbReference type="InterPro" id="IPR036812">
    <property type="entry name" value="NAD(P)_OxRdtase_dom_sf"/>
</dbReference>
<evidence type="ECO:0000313" key="3">
    <source>
        <dbReference type="EMBL" id="KAG0264226.1"/>
    </source>
</evidence>
<name>A0A9P6QEK9_9FUNG</name>
<dbReference type="AlphaFoldDB" id="A0A9P6QEK9"/>
<accession>A0A9P6QEK9</accession>
<keyword evidence="1" id="KW-0560">Oxidoreductase</keyword>
<dbReference type="GO" id="GO:0005829">
    <property type="term" value="C:cytosol"/>
    <property type="evidence" value="ECO:0007669"/>
    <property type="project" value="UniProtKB-ARBA"/>
</dbReference>
<dbReference type="Pfam" id="PF00248">
    <property type="entry name" value="Aldo_ket_red"/>
    <property type="match status" value="1"/>
</dbReference>
<dbReference type="Gene3D" id="3.20.20.100">
    <property type="entry name" value="NADP-dependent oxidoreductase domain"/>
    <property type="match status" value="1"/>
</dbReference>
<evidence type="ECO:0000259" key="2">
    <source>
        <dbReference type="Pfam" id="PF00248"/>
    </source>
</evidence>
<dbReference type="InterPro" id="IPR050523">
    <property type="entry name" value="AKR_Detox_Biosynth"/>
</dbReference>
<dbReference type="FunFam" id="3.20.20.100:FF:000004">
    <property type="entry name" value="Oxidoreductase, aldo/keto reductase"/>
    <property type="match status" value="1"/>
</dbReference>
<keyword evidence="4" id="KW-1185">Reference proteome</keyword>
<dbReference type="CDD" id="cd19079">
    <property type="entry name" value="AKR_EcYajO-like"/>
    <property type="match status" value="1"/>
</dbReference>
<sequence length="345" mass="38805">MTPNTPTTQMQYVRLGATGLRVSRFCVGCMTYGNSEWNGWCKNEDESLALIKMAYDAGLNFFDTAESYSNGQSELILGKAIKKYNLDRSRIVVATKVFFPVLPGNTPFFMTMEDRMRNSSLVNTFGLSRKHIFDSVEGSLQRLGLDYIDLYQVHRVDQNTPLEETMEALNDLIRMGKIRYIGTSNMRAWEIQKANNIAERRGWAKFVSVQNLYNLLYREDEREVNPYSLDAGIGLIPYSPLSRGKLTGQHRTTVRTEAATSVPFMTFTDADTMIIQRVAEVAEKKGVRPAQVALAWLLAKPCVTSPIVGIGNEAHLQDIIGSLSVNLTADEVTYLEEAYIPKPLM</sequence>
<evidence type="ECO:0000256" key="1">
    <source>
        <dbReference type="ARBA" id="ARBA00023002"/>
    </source>
</evidence>
<dbReference type="PANTHER" id="PTHR43364:SF4">
    <property type="entry name" value="NAD(P)-LINKED OXIDOREDUCTASE SUPERFAMILY PROTEIN"/>
    <property type="match status" value="1"/>
</dbReference>
<comment type="caution">
    <text evidence="3">The sequence shown here is derived from an EMBL/GenBank/DDBJ whole genome shotgun (WGS) entry which is preliminary data.</text>
</comment>
<dbReference type="SUPFAM" id="SSF51430">
    <property type="entry name" value="NAD(P)-linked oxidoreductase"/>
    <property type="match status" value="1"/>
</dbReference>
<dbReference type="GO" id="GO:0016491">
    <property type="term" value="F:oxidoreductase activity"/>
    <property type="evidence" value="ECO:0007669"/>
    <property type="project" value="UniProtKB-KW"/>
</dbReference>
<feature type="domain" description="NADP-dependent oxidoreductase" evidence="2">
    <location>
        <begin position="26"/>
        <end position="339"/>
    </location>
</feature>
<dbReference type="EMBL" id="JAAAJB010000144">
    <property type="protein sequence ID" value="KAG0264226.1"/>
    <property type="molecule type" value="Genomic_DNA"/>
</dbReference>
<reference evidence="3" key="1">
    <citation type="journal article" date="2020" name="Fungal Divers.">
        <title>Resolving the Mortierellaceae phylogeny through synthesis of multi-gene phylogenetics and phylogenomics.</title>
        <authorList>
            <person name="Vandepol N."/>
            <person name="Liber J."/>
            <person name="Desiro A."/>
            <person name="Na H."/>
            <person name="Kennedy M."/>
            <person name="Barry K."/>
            <person name="Grigoriev I.V."/>
            <person name="Miller A.N."/>
            <person name="O'Donnell K."/>
            <person name="Stajich J.E."/>
            <person name="Bonito G."/>
        </authorList>
    </citation>
    <scope>NUCLEOTIDE SEQUENCE</scope>
    <source>
        <strain evidence="3">BC1065</strain>
    </source>
</reference>
<proteinExistence type="predicted"/>
<gene>
    <name evidence="3" type="ORF">DFQ27_001345</name>
</gene>
<dbReference type="InterPro" id="IPR023210">
    <property type="entry name" value="NADP_OxRdtase_dom"/>
</dbReference>